<organism evidence="3 4">
    <name type="scientific">Dokdonella koreensis DS-123</name>
    <dbReference type="NCBI Taxonomy" id="1300342"/>
    <lineage>
        <taxon>Bacteria</taxon>
        <taxon>Pseudomonadati</taxon>
        <taxon>Pseudomonadota</taxon>
        <taxon>Gammaproteobacteria</taxon>
        <taxon>Lysobacterales</taxon>
        <taxon>Rhodanobacteraceae</taxon>
        <taxon>Dokdonella</taxon>
    </lineage>
</organism>
<keyword evidence="4" id="KW-1185">Reference proteome</keyword>
<dbReference type="OrthoDB" id="6058359at2"/>
<evidence type="ECO:0000256" key="2">
    <source>
        <dbReference type="SAM" id="Phobius"/>
    </source>
</evidence>
<feature type="region of interest" description="Disordered" evidence="1">
    <location>
        <begin position="131"/>
        <end position="163"/>
    </location>
</feature>
<feature type="transmembrane region" description="Helical" evidence="2">
    <location>
        <begin position="98"/>
        <end position="118"/>
    </location>
</feature>
<dbReference type="EMBL" id="CP015249">
    <property type="protein sequence ID" value="ANB16253.1"/>
    <property type="molecule type" value="Genomic_DNA"/>
</dbReference>
<keyword evidence="2" id="KW-0812">Transmembrane</keyword>
<gene>
    <name evidence="3" type="ORF">I596_214</name>
</gene>
<keyword evidence="2" id="KW-1133">Transmembrane helix</keyword>
<feature type="transmembrane region" description="Helical" evidence="2">
    <location>
        <begin position="7"/>
        <end position="28"/>
    </location>
</feature>
<reference evidence="3 4" key="1">
    <citation type="submission" date="2016-04" db="EMBL/GenBank/DDBJ databases">
        <title>Complete genome sequence of Dokdonella koreensis DS-123T.</title>
        <authorList>
            <person name="Kim J.F."/>
            <person name="Lee H."/>
            <person name="Kwak M.-J."/>
        </authorList>
    </citation>
    <scope>NUCLEOTIDE SEQUENCE [LARGE SCALE GENOMIC DNA]</scope>
    <source>
        <strain evidence="3 4">DS-123</strain>
    </source>
</reference>
<protein>
    <submittedName>
        <fullName evidence="3">Uncharacterized protein</fullName>
    </submittedName>
</protein>
<proteinExistence type="predicted"/>
<evidence type="ECO:0000313" key="3">
    <source>
        <dbReference type="EMBL" id="ANB16253.1"/>
    </source>
</evidence>
<dbReference type="STRING" id="1300342.I596_214"/>
<evidence type="ECO:0000313" key="4">
    <source>
        <dbReference type="Proteomes" id="UP000076830"/>
    </source>
</evidence>
<keyword evidence="2" id="KW-0472">Membrane</keyword>
<feature type="transmembrane region" description="Helical" evidence="2">
    <location>
        <begin position="60"/>
        <end position="78"/>
    </location>
</feature>
<feature type="compositionally biased region" description="Low complexity" evidence="1">
    <location>
        <begin position="131"/>
        <end position="142"/>
    </location>
</feature>
<dbReference type="Proteomes" id="UP000076830">
    <property type="component" value="Chromosome"/>
</dbReference>
<dbReference type="RefSeq" id="WP_067642915.1">
    <property type="nucleotide sequence ID" value="NZ_CP015249.1"/>
</dbReference>
<evidence type="ECO:0000256" key="1">
    <source>
        <dbReference type="SAM" id="MobiDB-lite"/>
    </source>
</evidence>
<dbReference type="KEGG" id="dko:I596_214"/>
<sequence>MGWQDRCIAAVLLVYGLGGIALLIYLATVVPLPAGYLAASAALSGVALAAGVGSLRNRRWARWLGALFFLVQVAQAALPESGSSVLLGLHFTVSVSGVQGGSVAIDPFAVLLLAWSLVRLVRTRARPAAPPALSELPTASAARDGGGMGHQKRNTPETPSRLE</sequence>
<name>A0A167G893_9GAMM</name>
<accession>A0A167G893</accession>
<feature type="transmembrane region" description="Helical" evidence="2">
    <location>
        <begin position="34"/>
        <end position="53"/>
    </location>
</feature>
<dbReference type="AlphaFoldDB" id="A0A167G893"/>